<name>A0A8T2VGM0_CERRI</name>
<dbReference type="Gene3D" id="3.30.200.20">
    <property type="entry name" value="Phosphorylase Kinase, domain 1"/>
    <property type="match status" value="1"/>
</dbReference>
<dbReference type="InterPro" id="IPR011009">
    <property type="entry name" value="Kinase-like_dom_sf"/>
</dbReference>
<sequence>MIPFVRSVFGSDKTKENHGNAYRGGLPTASSEGEESVVVALNAGKDVTRHALEWALSNVVRTGDRITLVALLQGLKSGSRRLLWALPRLAGDCASLPVKAGKPATAKEMEYQAPESCLLAIRDLQKLCETRTVKVSLRVVAGASKGAVSREAERVGATWVVLDSQLRKEEAKSCMERLHCNLVVVKKSDAKILQLNLRVPPDNQIGISQRTTSSVSFSLCASVDSIDYDEVHSGQEGISNRVSSVHAKPGYTASEDGASLSSPEIRTPFSSTEKSTSSGSSSEPCTSPFSYAETHNTCNGFKDNHVVVVESDTESEPSYDLLDVAAGGEYSSNDEQNGYSVPCSSTCRTPRDMISSQQIGTPDMQYFRSSDTPQHLYNQYIQDGSQSNTIRHQGRVLIPSSPSIVSKQFTRNFRPSSTMQEDGLELPMNSSPDKLRGTDGHSRMHLKHVQSSTSADYGMHTKAMQFNRGMTSQDLIDKFSRWCMDGSDLAGTILLEDGGLKRASSIKGATLLKKHAQIGPPPLCSICQHKSPIFGKPPRRFMYAELDLATGGFSQANFLAEGGFGSVHRGVLPDGQAIAVKQHKPASSQGDVEFCSEVEVLSCAQHRNVVMLIGFCIEDKRRLLVYEFICNGSLDAHLYGRDKKCLEWPSRQKIALGAARGLRYLHEECRVGCIVHRDMRPNNILLTHDFEPMVGDFGLARWQPDGGQGVQTRVIGTFGYLAPEYAQSGQITEKADVYSFGVVLLELLTGRKAVDLNKPKGQQCLTEWARPLLDGHAALGLIDPFLERRYSDNEAFCMMHAASLCIRKDPHLRPRMSQVTMDALILIHPIEGLQRHIAGMHLVLSIMAEHHHMELLSMPIKSGVIYRIPFDMIHYHSYHGQLLRSNDVLSHVHQALACNLTGMPERIKLFKGRVSGVCGEMQLMLNHRNEENKKRRKKEVHDNL</sequence>
<dbReference type="Gene3D" id="1.10.510.10">
    <property type="entry name" value="Transferase(Phosphotransferase) domain 1"/>
    <property type="match status" value="1"/>
</dbReference>
<feature type="domain" description="Protein kinase" evidence="4">
    <location>
        <begin position="553"/>
        <end position="831"/>
    </location>
</feature>
<evidence type="ECO:0000313" key="6">
    <source>
        <dbReference type="Proteomes" id="UP000825935"/>
    </source>
</evidence>
<dbReference type="Gene3D" id="3.40.50.620">
    <property type="entry name" value="HUPs"/>
    <property type="match status" value="1"/>
</dbReference>
<keyword evidence="6" id="KW-1185">Reference proteome</keyword>
<dbReference type="EMBL" id="CM035407">
    <property type="protein sequence ID" value="KAH7443609.1"/>
    <property type="molecule type" value="Genomic_DNA"/>
</dbReference>
<keyword evidence="2" id="KW-0067">ATP-binding</keyword>
<gene>
    <name evidence="5" type="ORF">KP509_02G042000</name>
</gene>
<dbReference type="SUPFAM" id="SSF56112">
    <property type="entry name" value="Protein kinase-like (PK-like)"/>
    <property type="match status" value="1"/>
</dbReference>
<evidence type="ECO:0000256" key="3">
    <source>
        <dbReference type="SAM" id="MobiDB-lite"/>
    </source>
</evidence>
<organism evidence="5 6">
    <name type="scientific">Ceratopteris richardii</name>
    <name type="common">Triangle waterfern</name>
    <dbReference type="NCBI Taxonomy" id="49495"/>
    <lineage>
        <taxon>Eukaryota</taxon>
        <taxon>Viridiplantae</taxon>
        <taxon>Streptophyta</taxon>
        <taxon>Embryophyta</taxon>
        <taxon>Tracheophyta</taxon>
        <taxon>Polypodiopsida</taxon>
        <taxon>Polypodiidae</taxon>
        <taxon>Polypodiales</taxon>
        <taxon>Pteridineae</taxon>
        <taxon>Pteridaceae</taxon>
        <taxon>Parkerioideae</taxon>
        <taxon>Ceratopteris</taxon>
    </lineage>
</organism>
<evidence type="ECO:0000313" key="5">
    <source>
        <dbReference type="EMBL" id="KAH7443609.1"/>
    </source>
</evidence>
<evidence type="ECO:0000259" key="4">
    <source>
        <dbReference type="PROSITE" id="PS50011"/>
    </source>
</evidence>
<protein>
    <recommendedName>
        <fullName evidence="4">Protein kinase domain-containing protein</fullName>
    </recommendedName>
</protein>
<evidence type="ECO:0000256" key="1">
    <source>
        <dbReference type="ARBA" id="ARBA00022741"/>
    </source>
</evidence>
<feature type="compositionally biased region" description="Low complexity" evidence="3">
    <location>
        <begin position="267"/>
        <end position="288"/>
    </location>
</feature>
<dbReference type="PANTHER" id="PTHR47989">
    <property type="entry name" value="OS01G0750732 PROTEIN"/>
    <property type="match status" value="1"/>
</dbReference>
<accession>A0A8T2VGM0</accession>
<dbReference type="OMA" id="EMFSATE"/>
<dbReference type="AlphaFoldDB" id="A0A8T2VGM0"/>
<feature type="region of interest" description="Disordered" evidence="3">
    <location>
        <begin position="249"/>
        <end position="288"/>
    </location>
</feature>
<comment type="caution">
    <text evidence="5">The sequence shown here is derived from an EMBL/GenBank/DDBJ whole genome shotgun (WGS) entry which is preliminary data.</text>
</comment>
<dbReference type="InterPro" id="IPR001245">
    <property type="entry name" value="Ser-Thr/Tyr_kinase_cat_dom"/>
</dbReference>
<dbReference type="FunFam" id="3.30.200.20:FF:000162">
    <property type="entry name" value="Adenine nucleotide alpha hydrolase-like domain kinase"/>
    <property type="match status" value="1"/>
</dbReference>
<evidence type="ECO:0000256" key="2">
    <source>
        <dbReference type="ARBA" id="ARBA00022840"/>
    </source>
</evidence>
<keyword evidence="1" id="KW-0547">Nucleotide-binding</keyword>
<dbReference type="InterPro" id="IPR000719">
    <property type="entry name" value="Prot_kinase_dom"/>
</dbReference>
<dbReference type="Pfam" id="PF07714">
    <property type="entry name" value="PK_Tyr_Ser-Thr"/>
    <property type="match status" value="1"/>
</dbReference>
<proteinExistence type="predicted"/>
<dbReference type="InterPro" id="IPR014729">
    <property type="entry name" value="Rossmann-like_a/b/a_fold"/>
</dbReference>
<dbReference type="InterPro" id="IPR008266">
    <property type="entry name" value="Tyr_kinase_AS"/>
</dbReference>
<dbReference type="Proteomes" id="UP000825935">
    <property type="component" value="Chromosome 2"/>
</dbReference>
<dbReference type="CDD" id="cd14066">
    <property type="entry name" value="STKc_IRAK"/>
    <property type="match status" value="1"/>
</dbReference>
<dbReference type="FunFam" id="1.10.510.10:FF:000298">
    <property type="entry name" value="Adenine nucleotide alpha hydrolase-like domain kinase"/>
    <property type="match status" value="1"/>
</dbReference>
<reference evidence="5" key="1">
    <citation type="submission" date="2021-08" db="EMBL/GenBank/DDBJ databases">
        <title>WGS assembly of Ceratopteris richardii.</title>
        <authorList>
            <person name="Marchant D.B."/>
            <person name="Chen G."/>
            <person name="Jenkins J."/>
            <person name="Shu S."/>
            <person name="Leebens-Mack J."/>
            <person name="Grimwood J."/>
            <person name="Schmutz J."/>
            <person name="Soltis P."/>
            <person name="Soltis D."/>
            <person name="Chen Z.-H."/>
        </authorList>
    </citation>
    <scope>NUCLEOTIDE SEQUENCE</scope>
    <source>
        <strain evidence="5">Whitten #5841</strain>
        <tissue evidence="5">Leaf</tissue>
    </source>
</reference>
<dbReference type="GO" id="GO:0005524">
    <property type="term" value="F:ATP binding"/>
    <property type="evidence" value="ECO:0007669"/>
    <property type="project" value="UniProtKB-KW"/>
</dbReference>
<dbReference type="OrthoDB" id="1857192at2759"/>
<dbReference type="PROSITE" id="PS00109">
    <property type="entry name" value="PROTEIN_KINASE_TYR"/>
    <property type="match status" value="1"/>
</dbReference>
<dbReference type="PROSITE" id="PS50011">
    <property type="entry name" value="PROTEIN_KINASE_DOM"/>
    <property type="match status" value="1"/>
</dbReference>
<dbReference type="PANTHER" id="PTHR47989:SF14">
    <property type="entry name" value="INACTIVE PROTEIN KINASE SELMODRAFT_444075"/>
    <property type="match status" value="1"/>
</dbReference>
<dbReference type="GO" id="GO:0004672">
    <property type="term" value="F:protein kinase activity"/>
    <property type="evidence" value="ECO:0007669"/>
    <property type="project" value="InterPro"/>
</dbReference>